<dbReference type="AlphaFoldDB" id="A0A0F7KCB4"/>
<dbReference type="Proteomes" id="UP000034156">
    <property type="component" value="Chromosome"/>
</dbReference>
<reference evidence="3" key="1">
    <citation type="submission" date="2015-05" db="EMBL/GenBank/DDBJ databases">
        <title>Draft genome of Nitrosomonas communis strain Nm2.</title>
        <authorList>
            <person name="Kozlowski J.A."/>
            <person name="Kits K.D."/>
            <person name="Stein L.Y."/>
        </authorList>
    </citation>
    <scope>NUCLEOTIDE SEQUENCE [LARGE SCALE GENOMIC DNA]</scope>
    <source>
        <strain evidence="3">Nm2</strain>
    </source>
</reference>
<organism evidence="1 3">
    <name type="scientific">Nitrosomonas communis</name>
    <dbReference type="NCBI Taxonomy" id="44574"/>
    <lineage>
        <taxon>Bacteria</taxon>
        <taxon>Pseudomonadati</taxon>
        <taxon>Pseudomonadota</taxon>
        <taxon>Betaproteobacteria</taxon>
        <taxon>Nitrosomonadales</taxon>
        <taxon>Nitrosomonadaceae</taxon>
        <taxon>Nitrosomonas</taxon>
    </lineage>
</organism>
<dbReference type="OrthoDB" id="5772151at2"/>
<name>A0A0F7KCB4_9PROT</name>
<dbReference type="GO" id="GO:0003677">
    <property type="term" value="F:DNA binding"/>
    <property type="evidence" value="ECO:0007669"/>
    <property type="project" value="InterPro"/>
</dbReference>
<dbReference type="EMBL" id="VNHT01000130">
    <property type="protein sequence ID" value="TYP69987.1"/>
    <property type="molecule type" value="Genomic_DNA"/>
</dbReference>
<evidence type="ECO:0000313" key="4">
    <source>
        <dbReference type="Proteomes" id="UP000324176"/>
    </source>
</evidence>
<dbReference type="SUPFAM" id="SSF47413">
    <property type="entry name" value="lambda repressor-like DNA-binding domains"/>
    <property type="match status" value="1"/>
</dbReference>
<evidence type="ECO:0000313" key="3">
    <source>
        <dbReference type="Proteomes" id="UP000034156"/>
    </source>
</evidence>
<accession>A0A0F7KCB4</accession>
<dbReference type="InterPro" id="IPR010982">
    <property type="entry name" value="Lambda_DNA-bd_dom_sf"/>
</dbReference>
<reference evidence="2 4" key="3">
    <citation type="submission" date="2019-07" db="EMBL/GenBank/DDBJ databases">
        <title>Active sludge and wastewater microbial communities from Klosterneuburg, Austria.</title>
        <authorList>
            <person name="Wagner M."/>
        </authorList>
    </citation>
    <scope>NUCLEOTIDE SEQUENCE [LARGE SCALE GENOMIC DNA]</scope>
    <source>
        <strain evidence="2 4">Nm2</strain>
    </source>
</reference>
<dbReference type="PATRIC" id="fig|44574.3.peg.2622"/>
<protein>
    <submittedName>
        <fullName evidence="2">Antitoxin HicB</fullName>
    </submittedName>
</protein>
<dbReference type="Proteomes" id="UP000324176">
    <property type="component" value="Unassembled WGS sequence"/>
</dbReference>
<sequence>MNTCYPAVFEPQEPLGFVVQFLDIEEAFTQGDTFDECVFNGAEVLTALLQIYLEDGREIPRPSENVKDAYHIAPDARVQSALLIRWARGDRSLAEIARTLETSWPSAQRLENPHHWPSLKQLDKVASVLGKKLVLSFE</sequence>
<reference evidence="1 3" key="2">
    <citation type="journal article" date="2016" name="Genome Announc.">
        <title>Genome Sequence of Nitrosomonas communis Strain Nm2, a Mesophilic Ammonia-Oxidizing Bacterium Isolated from Mediterranean Soil.</title>
        <authorList>
            <person name="Kozlowski J.A."/>
            <person name="Kits K.D."/>
            <person name="Stein L.Y."/>
        </authorList>
    </citation>
    <scope>NUCLEOTIDE SEQUENCE [LARGE SCALE GENOMIC DNA]</scope>
    <source>
        <strain evidence="1 3">Nm2</strain>
    </source>
</reference>
<dbReference type="EMBL" id="CP011451">
    <property type="protein sequence ID" value="AKH38165.1"/>
    <property type="molecule type" value="Genomic_DNA"/>
</dbReference>
<dbReference type="InterPro" id="IPR035069">
    <property type="entry name" value="TTHA1013/TTHA0281-like"/>
</dbReference>
<proteinExistence type="predicted"/>
<dbReference type="SUPFAM" id="SSF143100">
    <property type="entry name" value="TTHA1013/TTHA0281-like"/>
    <property type="match status" value="1"/>
</dbReference>
<dbReference type="Gene3D" id="1.10.260.40">
    <property type="entry name" value="lambda repressor-like DNA-binding domains"/>
    <property type="match status" value="1"/>
</dbReference>
<evidence type="ECO:0000313" key="1">
    <source>
        <dbReference type="EMBL" id="AKH38165.1"/>
    </source>
</evidence>
<keyword evidence="3" id="KW-1185">Reference proteome</keyword>
<gene>
    <name evidence="1" type="ORF">AAW31_10740</name>
    <name evidence="2" type="ORF">BCL69_11304</name>
</gene>
<dbReference type="RefSeq" id="WP_046850223.1">
    <property type="nucleotide sequence ID" value="NZ_CBDIPD010000146.1"/>
</dbReference>
<evidence type="ECO:0000313" key="2">
    <source>
        <dbReference type="EMBL" id="TYP69987.1"/>
    </source>
</evidence>
<dbReference type="Gene3D" id="3.30.160.250">
    <property type="match status" value="1"/>
</dbReference>
<dbReference type="KEGG" id="nco:AAW31_10740"/>